<evidence type="ECO:0000256" key="1">
    <source>
        <dbReference type="SAM" id="Phobius"/>
    </source>
</evidence>
<dbReference type="InterPro" id="IPR009091">
    <property type="entry name" value="RCC1/BLIP-II"/>
</dbReference>
<protein>
    <submittedName>
        <fullName evidence="2">Uncharacterized protein</fullName>
    </submittedName>
</protein>
<dbReference type="RefSeq" id="WP_243152908.1">
    <property type="nucleotide sequence ID" value="NZ_LSRS01000002.1"/>
</dbReference>
<keyword evidence="1" id="KW-0472">Membrane</keyword>
<dbReference type="InterPro" id="IPR000408">
    <property type="entry name" value="Reg_chr_condens"/>
</dbReference>
<keyword evidence="1" id="KW-1133">Transmembrane helix</keyword>
<dbReference type="PANTHER" id="PTHR45982">
    <property type="entry name" value="REGULATOR OF CHROMOSOME CONDENSATION"/>
    <property type="match status" value="1"/>
</dbReference>
<dbReference type="Pfam" id="PF13540">
    <property type="entry name" value="RCC1_2"/>
    <property type="match status" value="7"/>
</dbReference>
<dbReference type="InterPro" id="IPR011990">
    <property type="entry name" value="TPR-like_helical_dom_sf"/>
</dbReference>
<reference evidence="2" key="1">
    <citation type="submission" date="2016-02" db="EMBL/GenBank/DDBJ databases">
        <title>Draft Genome Sequence of Sporotomaculum syntrophicum Strain FB, a Syntrophic Benzoate Degrader.</title>
        <authorList>
            <person name="Nobu M.K."/>
            <person name="Narihiro T."/>
            <person name="Qiu Y.-L."/>
            <person name="Ohashi A."/>
            <person name="Liu W.-T."/>
            <person name="Yuji S."/>
        </authorList>
    </citation>
    <scope>NUCLEOTIDE SEQUENCE</scope>
    <source>
        <strain evidence="2">FB</strain>
    </source>
</reference>
<proteinExistence type="predicted"/>
<evidence type="ECO:0000313" key="2">
    <source>
        <dbReference type="EMBL" id="KAF1086184.1"/>
    </source>
</evidence>
<organism evidence="2 3">
    <name type="scientific">Sporotomaculum syntrophicum</name>
    <dbReference type="NCBI Taxonomy" id="182264"/>
    <lineage>
        <taxon>Bacteria</taxon>
        <taxon>Bacillati</taxon>
        <taxon>Bacillota</taxon>
        <taxon>Clostridia</taxon>
        <taxon>Eubacteriales</taxon>
        <taxon>Desulfallaceae</taxon>
        <taxon>Sporotomaculum</taxon>
    </lineage>
</organism>
<keyword evidence="1" id="KW-0812">Transmembrane</keyword>
<dbReference type="Gene3D" id="1.25.40.10">
    <property type="entry name" value="Tetratricopeptide repeat domain"/>
    <property type="match status" value="1"/>
</dbReference>
<dbReference type="InterPro" id="IPR051553">
    <property type="entry name" value="Ran_GTPase-activating"/>
</dbReference>
<comment type="caution">
    <text evidence="2">The sequence shown here is derived from an EMBL/GenBank/DDBJ whole genome shotgun (WGS) entry which is preliminary data.</text>
</comment>
<dbReference type="AlphaFoldDB" id="A0A9D2WRM9"/>
<feature type="transmembrane region" description="Helical" evidence="1">
    <location>
        <begin position="221"/>
        <end position="241"/>
    </location>
</feature>
<name>A0A9D2WRM9_9FIRM</name>
<gene>
    <name evidence="2" type="ORF">SPSYN_00925</name>
</gene>
<dbReference type="SUPFAM" id="SSF50985">
    <property type="entry name" value="RCC1/BLIP-II"/>
    <property type="match status" value="1"/>
</dbReference>
<keyword evidence="3" id="KW-1185">Reference proteome</keyword>
<dbReference type="EMBL" id="LSRS01000002">
    <property type="protein sequence ID" value="KAF1086184.1"/>
    <property type="molecule type" value="Genomic_DNA"/>
</dbReference>
<accession>A0A9D2WRM9</accession>
<dbReference type="PANTHER" id="PTHR45982:SF1">
    <property type="entry name" value="REGULATOR OF CHROMOSOME CONDENSATION"/>
    <property type="match status" value="1"/>
</dbReference>
<evidence type="ECO:0000313" key="3">
    <source>
        <dbReference type="Proteomes" id="UP000798488"/>
    </source>
</evidence>
<dbReference type="Proteomes" id="UP000798488">
    <property type="component" value="Unassembled WGS sequence"/>
</dbReference>
<sequence>MLVNLNCPVELLEYQLYKTKSSEKVYCSLIINNVSNKVVKGLKAEIYCFDQFGDPINKAENSFKCKIEYKNGLYPKQNRNSDKKILLSDFPNTRKIEVDITKVLFDDNTVWDKGTSQIEKVELTGIEDKRILAYVNHIIGNDAKYFAKEEKNRWICVCGRLNEEYVTKCKRCEREKDYVLTNFSNENKICSDFKLYEETRLEELQKQAIEKKKKTIKFARITGSLCVLFLVAGFLVINVIIPEVAYKKALSLADAGKYKESITALEKLGDYKDSKLKINEITYKKVLVLADEGKYKEAITTLKELGDSKYSNSKIGEIAKKAYSQGNLVLACYAWKAIGEYNQISKYGGLIKAGFWHTVGLKSDGTVMAVGDNIYGKLNVSDWQDIVAIAAGSGHTVGLKSDNTVIAVGYNEIGECNVANWVDIVAVMAGSRHTVGLKSDGTVVAVGSNDLGQCNVSDWQDIVAIAAGGIHTVGLKTDGTVIAVGYNKYGQCNVSDWQDIVAIAAGYLHTVGLKSDGTVVIVGDNEYGQCNVSDWQNIMAVEAGSGSFHTVGLKNDGTVIAVGYNEFGQCNVSDWQDIVAIAAGGLHTVGLRNDGTVIAVGDHDYGQKNVLDWRIF</sequence>
<dbReference type="PROSITE" id="PS00626">
    <property type="entry name" value="RCC1_2"/>
    <property type="match status" value="3"/>
</dbReference>
<dbReference type="Gene3D" id="2.130.10.30">
    <property type="entry name" value="Regulator of chromosome condensation 1/beta-lactamase-inhibitor protein II"/>
    <property type="match status" value="2"/>
</dbReference>